<comment type="caution">
    <text evidence="2">The sequence shown here is derived from an EMBL/GenBank/DDBJ whole genome shotgun (WGS) entry which is preliminary data.</text>
</comment>
<dbReference type="AlphaFoldDB" id="A0A8J7J316"/>
<keyword evidence="3" id="KW-1185">Reference proteome</keyword>
<sequence length="151" mass="16751">MLQKPIAAIAAVALTTSIVNVRPLQARSIACDFTVTVTQGSLAGNTFNGSFHYDDSALKGTGTEEIGVADGLTVIMNFLGRDYSETADTHYPKFPKLVFEDGIFQHLDFWLESGERRIWWELPGWEVDLSESDCPPTMPELSDPTPLRDRD</sequence>
<feature type="region of interest" description="Disordered" evidence="1">
    <location>
        <begin position="131"/>
        <end position="151"/>
    </location>
</feature>
<gene>
    <name evidence="2" type="ORF">IQ249_12415</name>
</gene>
<reference evidence="2" key="1">
    <citation type="submission" date="2020-10" db="EMBL/GenBank/DDBJ databases">
        <authorList>
            <person name="Castelo-Branco R."/>
            <person name="Eusebio N."/>
            <person name="Adriana R."/>
            <person name="Vieira A."/>
            <person name="Brugerolle De Fraissinette N."/>
            <person name="Rezende De Castro R."/>
            <person name="Schneider M.P."/>
            <person name="Vasconcelos V."/>
            <person name="Leao P.N."/>
        </authorList>
    </citation>
    <scope>NUCLEOTIDE SEQUENCE</scope>
    <source>
        <strain evidence="2">LEGE 07157</strain>
    </source>
</reference>
<protein>
    <submittedName>
        <fullName evidence="2">Uncharacterized protein</fullName>
    </submittedName>
</protein>
<evidence type="ECO:0000313" key="2">
    <source>
        <dbReference type="EMBL" id="MBE9116704.1"/>
    </source>
</evidence>
<evidence type="ECO:0000256" key="1">
    <source>
        <dbReference type="SAM" id="MobiDB-lite"/>
    </source>
</evidence>
<dbReference type="EMBL" id="JADEWZ010000016">
    <property type="protein sequence ID" value="MBE9116704.1"/>
    <property type="molecule type" value="Genomic_DNA"/>
</dbReference>
<proteinExistence type="predicted"/>
<evidence type="ECO:0000313" key="3">
    <source>
        <dbReference type="Proteomes" id="UP000654482"/>
    </source>
</evidence>
<accession>A0A8J7J316</accession>
<name>A0A8J7J316_9CYAN</name>
<organism evidence="2 3">
    <name type="scientific">Lusitaniella coriacea LEGE 07157</name>
    <dbReference type="NCBI Taxonomy" id="945747"/>
    <lineage>
        <taxon>Bacteria</taxon>
        <taxon>Bacillati</taxon>
        <taxon>Cyanobacteriota</taxon>
        <taxon>Cyanophyceae</taxon>
        <taxon>Spirulinales</taxon>
        <taxon>Lusitaniellaceae</taxon>
        <taxon>Lusitaniella</taxon>
    </lineage>
</organism>
<dbReference type="RefSeq" id="WP_194029790.1">
    <property type="nucleotide sequence ID" value="NZ_JADEWZ010000016.1"/>
</dbReference>
<dbReference type="Proteomes" id="UP000654482">
    <property type="component" value="Unassembled WGS sequence"/>
</dbReference>